<accession>A0ABQ0GF51</accession>
<keyword evidence="2" id="KW-1185">Reference proteome</keyword>
<proteinExistence type="predicted"/>
<reference evidence="1 2" key="1">
    <citation type="submission" date="2024-09" db="EMBL/GenBank/DDBJ databases">
        <title>Itraconazole resistance in Madurella fahalii resulting from another homologue of gene encoding cytochrome P450 14-alpha sterol demethylase (CYP51).</title>
        <authorList>
            <person name="Yoshioka I."/>
            <person name="Fahal A.H."/>
            <person name="Kaneko S."/>
            <person name="Yaguchi T."/>
        </authorList>
    </citation>
    <scope>NUCLEOTIDE SEQUENCE [LARGE SCALE GENOMIC DNA]</scope>
    <source>
        <strain evidence="1 2">IFM 68171</strain>
    </source>
</reference>
<evidence type="ECO:0000313" key="1">
    <source>
        <dbReference type="EMBL" id="GAB1316401.1"/>
    </source>
</evidence>
<evidence type="ECO:0000313" key="2">
    <source>
        <dbReference type="Proteomes" id="UP001628179"/>
    </source>
</evidence>
<gene>
    <name evidence="1" type="ORF">MFIFM68171_06611</name>
</gene>
<dbReference type="PANTHER" id="PTHR33112">
    <property type="entry name" value="DOMAIN PROTEIN, PUTATIVE-RELATED"/>
    <property type="match status" value="1"/>
</dbReference>
<dbReference type="Proteomes" id="UP001628179">
    <property type="component" value="Unassembled WGS sequence"/>
</dbReference>
<name>A0ABQ0GF51_9PEZI</name>
<protein>
    <submittedName>
        <fullName evidence="1">Uncharacterized protein</fullName>
    </submittedName>
</protein>
<dbReference type="RefSeq" id="XP_070918132.1">
    <property type="nucleotide sequence ID" value="XM_071062031.1"/>
</dbReference>
<comment type="caution">
    <text evidence="1">The sequence shown here is derived from an EMBL/GenBank/DDBJ whole genome shotgun (WGS) entry which is preliminary data.</text>
</comment>
<sequence>MPEAEPSHFTIYNAEWYAQPGLGQSSEVSGRWMLLVNQYSSRSLTCSSDKLAAPSGLASRVAQSSSYTYLAGLWKENLEQTFLWTASRLPFQKFGLRHDEYQAPSWSWASLHSAEIFGGFDAGATITLTVKNASCTPKAVSNPFGPVRDGRIEVDCDIATATVSEVLLEEFPFRVKVIKVSNESPRFEDGTITRLDVRGFAGLDCNGTYRFIKVAERGVGHSRLLIRGLVVCPSGRYPGAYERVGVHEYCTTEREEADTLYSRLTVTIV</sequence>
<dbReference type="PANTHER" id="PTHR33112:SF16">
    <property type="entry name" value="HETEROKARYON INCOMPATIBILITY DOMAIN-CONTAINING PROTEIN"/>
    <property type="match status" value="1"/>
</dbReference>
<organism evidence="1 2">
    <name type="scientific">Madurella fahalii</name>
    <dbReference type="NCBI Taxonomy" id="1157608"/>
    <lineage>
        <taxon>Eukaryota</taxon>
        <taxon>Fungi</taxon>
        <taxon>Dikarya</taxon>
        <taxon>Ascomycota</taxon>
        <taxon>Pezizomycotina</taxon>
        <taxon>Sordariomycetes</taxon>
        <taxon>Sordariomycetidae</taxon>
        <taxon>Sordariales</taxon>
        <taxon>Sordariales incertae sedis</taxon>
        <taxon>Madurella</taxon>
    </lineage>
</organism>
<dbReference type="EMBL" id="BAAFSV010000003">
    <property type="protein sequence ID" value="GAB1316401.1"/>
    <property type="molecule type" value="Genomic_DNA"/>
</dbReference>
<dbReference type="GeneID" id="98177354"/>